<comment type="caution">
    <text evidence="2">The sequence shown here is derived from an EMBL/GenBank/DDBJ whole genome shotgun (WGS) entry which is preliminary data.</text>
</comment>
<reference evidence="2 3" key="1">
    <citation type="journal article" date="2017" name="BMC Genomics">
        <title>Comparative genomic and phylogenomic analyses of the Bifidobacteriaceae family.</title>
        <authorList>
            <person name="Lugli G.A."/>
            <person name="Milani C."/>
            <person name="Turroni F."/>
            <person name="Duranti S."/>
            <person name="Mancabelli L."/>
            <person name="Mangifesta M."/>
            <person name="Ferrario C."/>
            <person name="Modesto M."/>
            <person name="Mattarelli P."/>
            <person name="Jiri K."/>
            <person name="van Sinderen D."/>
            <person name="Ventura M."/>
        </authorList>
    </citation>
    <scope>NUCLEOTIDE SEQUENCE [LARGE SCALE GENOMIC DNA]</scope>
    <source>
        <strain evidence="2 3">DSM 22924</strain>
    </source>
</reference>
<gene>
    <name evidence="2" type="ORF">BOCO_0395</name>
</gene>
<sequence>MTRLYATENTQNEEVTGGTFEPPENQEVSMSLTTDIPMLAIKYKTFRRKKYTMTNENLIREWYEELDINDFRYLHIRVVMENGDIFCNKLSPMSDDDYAVGVSVDNEKLPLEIPILMRSCAEKFVRYSFTGIPKPVQRLTNWEPCLGVQEVSLVYDEREWTVINLEDACPGDAVVINNCRYSVQSAPDQGHITIRTYPQCVVEVSCDAVTVALRPISTPLIPANPGFYMNKDQSIWMYTRYRKWWCLAGENDSTEQVAPDDITPICFKQTATPPFETTDAIPDSAQVEFYKCKKGKIWMRTQYKNWYVLNAWNRPVKVKPDKPTNYMPLRRVTPVQVEKQREQKIGRI</sequence>
<name>A0A261ESQ5_9BIFI</name>
<proteinExistence type="predicted"/>
<dbReference type="AlphaFoldDB" id="A0A261ESQ5"/>
<evidence type="ECO:0000313" key="2">
    <source>
        <dbReference type="EMBL" id="OZG49878.1"/>
    </source>
</evidence>
<dbReference type="EMBL" id="MWWS01000004">
    <property type="protein sequence ID" value="OZG49878.1"/>
    <property type="molecule type" value="Genomic_DNA"/>
</dbReference>
<protein>
    <submittedName>
        <fullName evidence="2">Uncharacterized protein</fullName>
    </submittedName>
</protein>
<evidence type="ECO:0000256" key="1">
    <source>
        <dbReference type="SAM" id="MobiDB-lite"/>
    </source>
</evidence>
<organism evidence="2 3">
    <name type="scientific">Bombiscardovia coagulans</name>
    <dbReference type="NCBI Taxonomy" id="686666"/>
    <lineage>
        <taxon>Bacteria</taxon>
        <taxon>Bacillati</taxon>
        <taxon>Actinomycetota</taxon>
        <taxon>Actinomycetes</taxon>
        <taxon>Bifidobacteriales</taxon>
        <taxon>Bifidobacteriaceae</taxon>
        <taxon>Bombiscardovia</taxon>
    </lineage>
</organism>
<evidence type="ECO:0000313" key="3">
    <source>
        <dbReference type="Proteomes" id="UP000216004"/>
    </source>
</evidence>
<accession>A0A261ESQ5</accession>
<feature type="region of interest" description="Disordered" evidence="1">
    <location>
        <begin position="1"/>
        <end position="25"/>
    </location>
</feature>
<dbReference type="Proteomes" id="UP000216004">
    <property type="component" value="Unassembled WGS sequence"/>
</dbReference>
<keyword evidence="3" id="KW-1185">Reference proteome</keyword>